<proteinExistence type="predicted"/>
<evidence type="ECO:0000313" key="1">
    <source>
        <dbReference type="EMBL" id="KAG2613125.1"/>
    </source>
</evidence>
<accession>A0A8T0TVB4</accession>
<reference evidence="1" key="1">
    <citation type="submission" date="2020-05" db="EMBL/GenBank/DDBJ databases">
        <title>WGS assembly of Panicum virgatum.</title>
        <authorList>
            <person name="Lovell J.T."/>
            <person name="Jenkins J."/>
            <person name="Shu S."/>
            <person name="Juenger T.E."/>
            <person name="Schmutz J."/>
        </authorList>
    </citation>
    <scope>NUCLEOTIDE SEQUENCE</scope>
    <source>
        <strain evidence="1">AP13</strain>
    </source>
</reference>
<gene>
    <name evidence="1" type="ORF">PVAP13_4KG336800</name>
</gene>
<keyword evidence="2" id="KW-1185">Reference proteome</keyword>
<dbReference type="Proteomes" id="UP000823388">
    <property type="component" value="Chromosome 4K"/>
</dbReference>
<dbReference type="AlphaFoldDB" id="A0A8T0TVB4"/>
<dbReference type="PANTHER" id="PTHR31245:SF1">
    <property type="entry name" value="UBIQUITIN SYSTEM COMPONENT CUE PROTEIN"/>
    <property type="match status" value="1"/>
</dbReference>
<organism evidence="1 2">
    <name type="scientific">Panicum virgatum</name>
    <name type="common">Blackwell switchgrass</name>
    <dbReference type="NCBI Taxonomy" id="38727"/>
    <lineage>
        <taxon>Eukaryota</taxon>
        <taxon>Viridiplantae</taxon>
        <taxon>Streptophyta</taxon>
        <taxon>Embryophyta</taxon>
        <taxon>Tracheophyta</taxon>
        <taxon>Spermatophyta</taxon>
        <taxon>Magnoliopsida</taxon>
        <taxon>Liliopsida</taxon>
        <taxon>Poales</taxon>
        <taxon>Poaceae</taxon>
        <taxon>PACMAD clade</taxon>
        <taxon>Panicoideae</taxon>
        <taxon>Panicodae</taxon>
        <taxon>Paniceae</taxon>
        <taxon>Panicinae</taxon>
        <taxon>Panicum</taxon>
        <taxon>Panicum sect. Hiantes</taxon>
    </lineage>
</organism>
<sequence length="199" mass="22508">MDPQLLEKALESSGDDLDSAIKSLNELRLESTGLKSENGQHTVIQPSVEEHLPAADNYQTSNNGSEWVELFVSEMTNASDIDDARARASRALEALEKSIVERAGAEASQNLHKENMMLKEQLTVVLRENAVLKRAVAIQHERQKEFDERSHEVQSLKQLVLQYQEQVRTLEINNYALTMHLKQAQQNNSIPGRFNPDVF</sequence>
<name>A0A8T0TVB4_PANVG</name>
<evidence type="ECO:0008006" key="3">
    <source>
        <dbReference type="Google" id="ProtNLM"/>
    </source>
</evidence>
<dbReference type="EMBL" id="CM029043">
    <property type="protein sequence ID" value="KAG2613125.1"/>
    <property type="molecule type" value="Genomic_DNA"/>
</dbReference>
<dbReference type="PANTHER" id="PTHR31245">
    <property type="entry name" value="UBIQUITIN SYSTEM COMPONENT CUE PROTEIN"/>
    <property type="match status" value="1"/>
</dbReference>
<comment type="caution">
    <text evidence="1">The sequence shown here is derived from an EMBL/GenBank/DDBJ whole genome shotgun (WGS) entry which is preliminary data.</text>
</comment>
<protein>
    <recommendedName>
        <fullName evidence="3">CUE domain-containing protein</fullName>
    </recommendedName>
</protein>
<evidence type="ECO:0000313" key="2">
    <source>
        <dbReference type="Proteomes" id="UP000823388"/>
    </source>
</evidence>